<protein>
    <recommendedName>
        <fullName evidence="7">Prolyl 4-hydroxylase alpha subunit domain-containing protein</fullName>
    </recommendedName>
</protein>
<dbReference type="GO" id="GO:0005506">
    <property type="term" value="F:iron ion binding"/>
    <property type="evidence" value="ECO:0007669"/>
    <property type="project" value="InterPro"/>
</dbReference>
<dbReference type="Gene3D" id="2.60.120.620">
    <property type="entry name" value="q2cbj1_9rhob like domain"/>
    <property type="match status" value="1"/>
</dbReference>
<keyword evidence="5" id="KW-0408">Iron</keyword>
<keyword evidence="2" id="KW-0479">Metal-binding</keyword>
<feature type="compositionally biased region" description="Polar residues" evidence="6">
    <location>
        <begin position="14"/>
        <end position="24"/>
    </location>
</feature>
<feature type="domain" description="Prolyl 4-hydroxylase alpha subunit" evidence="7">
    <location>
        <begin position="104"/>
        <end position="299"/>
    </location>
</feature>
<dbReference type="AlphaFoldDB" id="A0A1E7F6J5"/>
<dbReference type="Proteomes" id="UP000095751">
    <property type="component" value="Unassembled WGS sequence"/>
</dbReference>
<reference evidence="8 9" key="1">
    <citation type="submission" date="2016-09" db="EMBL/GenBank/DDBJ databases">
        <title>Extensive genetic diversity and differential bi-allelic expression allows diatom success in the polar Southern Ocean.</title>
        <authorList>
            <consortium name="DOE Joint Genome Institute"/>
            <person name="Mock T."/>
            <person name="Otillar R.P."/>
            <person name="Strauss J."/>
            <person name="Dupont C."/>
            <person name="Frickenhaus S."/>
            <person name="Maumus F."/>
            <person name="Mcmullan M."/>
            <person name="Sanges R."/>
            <person name="Schmutz J."/>
            <person name="Toseland A."/>
            <person name="Valas R."/>
            <person name="Veluchamy A."/>
            <person name="Ward B.J."/>
            <person name="Allen A."/>
            <person name="Barry K."/>
            <person name="Falciatore A."/>
            <person name="Ferrante M."/>
            <person name="Fortunato A.E."/>
            <person name="Gloeckner G."/>
            <person name="Gruber A."/>
            <person name="Hipkin R."/>
            <person name="Janech M."/>
            <person name="Kroth P."/>
            <person name="Leese F."/>
            <person name="Lindquist E."/>
            <person name="Lyon B.R."/>
            <person name="Martin J."/>
            <person name="Mayer C."/>
            <person name="Parker M."/>
            <person name="Quesneville H."/>
            <person name="Raymond J."/>
            <person name="Uhlig C."/>
            <person name="Valentin K.U."/>
            <person name="Worden A.Z."/>
            <person name="Armbrust E.V."/>
            <person name="Bowler C."/>
            <person name="Green B."/>
            <person name="Moulton V."/>
            <person name="Van Oosterhout C."/>
            <person name="Grigoriev I."/>
        </authorList>
    </citation>
    <scope>NUCLEOTIDE SEQUENCE [LARGE SCALE GENOMIC DNA]</scope>
    <source>
        <strain evidence="8 9">CCMP1102</strain>
    </source>
</reference>
<organism evidence="8 9">
    <name type="scientific">Fragilariopsis cylindrus CCMP1102</name>
    <dbReference type="NCBI Taxonomy" id="635003"/>
    <lineage>
        <taxon>Eukaryota</taxon>
        <taxon>Sar</taxon>
        <taxon>Stramenopiles</taxon>
        <taxon>Ochrophyta</taxon>
        <taxon>Bacillariophyta</taxon>
        <taxon>Bacillariophyceae</taxon>
        <taxon>Bacillariophycidae</taxon>
        <taxon>Bacillariales</taxon>
        <taxon>Bacillariaceae</taxon>
        <taxon>Fragilariopsis</taxon>
    </lineage>
</organism>
<dbReference type="EMBL" id="KV784361">
    <property type="protein sequence ID" value="OEU13635.1"/>
    <property type="molecule type" value="Genomic_DNA"/>
</dbReference>
<dbReference type="GO" id="GO:0031418">
    <property type="term" value="F:L-ascorbic acid binding"/>
    <property type="evidence" value="ECO:0007669"/>
    <property type="project" value="InterPro"/>
</dbReference>
<comment type="cofactor">
    <cofactor evidence="1">
        <name>L-ascorbate</name>
        <dbReference type="ChEBI" id="CHEBI:38290"/>
    </cofactor>
</comment>
<evidence type="ECO:0000256" key="3">
    <source>
        <dbReference type="ARBA" id="ARBA00022964"/>
    </source>
</evidence>
<dbReference type="GO" id="GO:0005783">
    <property type="term" value="C:endoplasmic reticulum"/>
    <property type="evidence" value="ECO:0007669"/>
    <property type="project" value="TreeGrafter"/>
</dbReference>
<evidence type="ECO:0000256" key="6">
    <source>
        <dbReference type="SAM" id="MobiDB-lite"/>
    </source>
</evidence>
<proteinExistence type="predicted"/>
<gene>
    <name evidence="8" type="ORF">FRACYDRAFT_189498</name>
</gene>
<sequence length="338" mass="37791">MTTTATTTTTTTTQSNTKGEQQQLDKWGLPPTTLEDIFPPLPGDTKLDPIDSSKDHYTLSEIKDNLKDHVDLGDLTRYFDDMGFAKIPNGDGTIMRLRLLHQSPPVLSLDHFLTEDECRDIRSVATTADAADDDEASSSTIAHRVDSATFQGALSTRTSTSWFCRYDKLPTLLTKAHHLLGVPLETMEEPQIVRYKGGEEFSWHYDEVPSSQLTNGGQRLGTLLVYLTEVPPSKGGGTTFRDLKESSSSSSPLVMQPQMGSALLFFPSFRDGKPDDRTLHMSEVDDDDDYKWIVQMWTHQRNYQATLPVGNSNEAARDIVEEIGTKLGYTDVNYFARR</sequence>
<dbReference type="GO" id="GO:0004656">
    <property type="term" value="F:procollagen-proline 4-dioxygenase activity"/>
    <property type="evidence" value="ECO:0007669"/>
    <property type="project" value="TreeGrafter"/>
</dbReference>
<evidence type="ECO:0000256" key="2">
    <source>
        <dbReference type="ARBA" id="ARBA00022723"/>
    </source>
</evidence>
<dbReference type="PANTHER" id="PTHR10869:SF229">
    <property type="entry name" value="PROLYL 4-HYDROXYLASE ALPHA SUBUNIT DOMAIN-CONTAINING PROTEIN"/>
    <property type="match status" value="1"/>
</dbReference>
<accession>A0A1E7F6J5</accession>
<keyword evidence="9" id="KW-1185">Reference proteome</keyword>
<dbReference type="KEGG" id="fcy:FRACYDRAFT_189498"/>
<dbReference type="InParanoid" id="A0A1E7F6J5"/>
<feature type="compositionally biased region" description="Low complexity" evidence="6">
    <location>
        <begin position="1"/>
        <end position="13"/>
    </location>
</feature>
<name>A0A1E7F6J5_9STRA</name>
<dbReference type="OrthoDB" id="420380at2759"/>
<evidence type="ECO:0000313" key="9">
    <source>
        <dbReference type="Proteomes" id="UP000095751"/>
    </source>
</evidence>
<dbReference type="InterPro" id="IPR006620">
    <property type="entry name" value="Pro_4_hyd_alph"/>
</dbReference>
<keyword evidence="4" id="KW-0560">Oxidoreductase</keyword>
<dbReference type="InterPro" id="IPR045054">
    <property type="entry name" value="P4HA-like"/>
</dbReference>
<keyword evidence="3" id="KW-0223">Dioxygenase</keyword>
<evidence type="ECO:0000259" key="7">
    <source>
        <dbReference type="SMART" id="SM00702"/>
    </source>
</evidence>
<dbReference type="PANTHER" id="PTHR10869">
    <property type="entry name" value="PROLYL 4-HYDROXYLASE ALPHA SUBUNIT"/>
    <property type="match status" value="1"/>
</dbReference>
<dbReference type="SMART" id="SM00702">
    <property type="entry name" value="P4Hc"/>
    <property type="match status" value="1"/>
</dbReference>
<evidence type="ECO:0000256" key="4">
    <source>
        <dbReference type="ARBA" id="ARBA00023002"/>
    </source>
</evidence>
<dbReference type="Pfam" id="PF13640">
    <property type="entry name" value="2OG-FeII_Oxy_3"/>
    <property type="match status" value="1"/>
</dbReference>
<evidence type="ECO:0000256" key="1">
    <source>
        <dbReference type="ARBA" id="ARBA00001961"/>
    </source>
</evidence>
<dbReference type="InterPro" id="IPR044862">
    <property type="entry name" value="Pro_4_hyd_alph_FE2OG_OXY"/>
</dbReference>
<evidence type="ECO:0000313" key="8">
    <source>
        <dbReference type="EMBL" id="OEU13635.1"/>
    </source>
</evidence>
<evidence type="ECO:0000256" key="5">
    <source>
        <dbReference type="ARBA" id="ARBA00023004"/>
    </source>
</evidence>
<feature type="region of interest" description="Disordered" evidence="6">
    <location>
        <begin position="1"/>
        <end position="29"/>
    </location>
</feature>